<reference evidence="8 9" key="1">
    <citation type="submission" date="2019-11" db="EMBL/GenBank/DDBJ databases">
        <authorList>
            <person name="Li X.-J."/>
            <person name="Feng X.-M."/>
        </authorList>
    </citation>
    <scope>NUCLEOTIDE SEQUENCE [LARGE SCALE GENOMIC DNA]</scope>
    <source>
        <strain evidence="8 9">XMNu-373</strain>
    </source>
</reference>
<dbReference type="InterPro" id="IPR052027">
    <property type="entry name" value="PspC"/>
</dbReference>
<gene>
    <name evidence="8" type="ORF">F7O44_01650</name>
</gene>
<organism evidence="8 9">
    <name type="scientific">Phytoactinopolyspora mesophila</name>
    <dbReference type="NCBI Taxonomy" id="2650750"/>
    <lineage>
        <taxon>Bacteria</taxon>
        <taxon>Bacillati</taxon>
        <taxon>Actinomycetota</taxon>
        <taxon>Actinomycetes</taxon>
        <taxon>Jiangellales</taxon>
        <taxon>Jiangellaceae</taxon>
        <taxon>Phytoactinopolyspora</taxon>
    </lineage>
</organism>
<accession>A0A7K3LZY2</accession>
<dbReference type="EMBL" id="WLZY01000001">
    <property type="protein sequence ID" value="NDL55768.1"/>
    <property type="molecule type" value="Genomic_DNA"/>
</dbReference>
<evidence type="ECO:0000256" key="3">
    <source>
        <dbReference type="ARBA" id="ARBA00022692"/>
    </source>
</evidence>
<feature type="transmembrane region" description="Helical" evidence="6">
    <location>
        <begin position="33"/>
        <end position="57"/>
    </location>
</feature>
<proteinExistence type="predicted"/>
<dbReference type="PANTHER" id="PTHR33885:SF3">
    <property type="entry name" value="PHAGE SHOCK PROTEIN C"/>
    <property type="match status" value="1"/>
</dbReference>
<evidence type="ECO:0000259" key="7">
    <source>
        <dbReference type="Pfam" id="PF04024"/>
    </source>
</evidence>
<evidence type="ECO:0000256" key="6">
    <source>
        <dbReference type="SAM" id="Phobius"/>
    </source>
</evidence>
<evidence type="ECO:0000256" key="4">
    <source>
        <dbReference type="ARBA" id="ARBA00022989"/>
    </source>
</evidence>
<evidence type="ECO:0000256" key="1">
    <source>
        <dbReference type="ARBA" id="ARBA00004162"/>
    </source>
</evidence>
<keyword evidence="3 6" id="KW-0812">Transmembrane</keyword>
<evidence type="ECO:0000313" key="9">
    <source>
        <dbReference type="Proteomes" id="UP000460435"/>
    </source>
</evidence>
<dbReference type="GO" id="GO:0005886">
    <property type="term" value="C:plasma membrane"/>
    <property type="evidence" value="ECO:0007669"/>
    <property type="project" value="UniProtKB-SubCell"/>
</dbReference>
<evidence type="ECO:0000313" key="8">
    <source>
        <dbReference type="EMBL" id="NDL55768.1"/>
    </source>
</evidence>
<dbReference type="AlphaFoldDB" id="A0A7K3LZY2"/>
<feature type="domain" description="Phage shock protein PspC N-terminal" evidence="7">
    <location>
        <begin position="2"/>
        <end position="60"/>
    </location>
</feature>
<sequence length="69" mass="7459">MRKLTRPRSGRMLAGVCAAIADYFKIDATLVRLGAVVLAVFTLGTAVVAYAAGWLLIPEEQDEHAAWNV</sequence>
<keyword evidence="5 6" id="KW-0472">Membrane</keyword>
<comment type="caution">
    <text evidence="8">The sequence shown here is derived from an EMBL/GenBank/DDBJ whole genome shotgun (WGS) entry which is preliminary data.</text>
</comment>
<dbReference type="InterPro" id="IPR007168">
    <property type="entry name" value="Phageshock_PspC_N"/>
</dbReference>
<comment type="subcellular location">
    <subcellularLocation>
        <location evidence="1">Cell membrane</location>
        <topology evidence="1">Single-pass membrane protein</topology>
    </subcellularLocation>
</comment>
<dbReference type="Proteomes" id="UP000460435">
    <property type="component" value="Unassembled WGS sequence"/>
</dbReference>
<keyword evidence="4 6" id="KW-1133">Transmembrane helix</keyword>
<keyword evidence="2" id="KW-1003">Cell membrane</keyword>
<dbReference type="PANTHER" id="PTHR33885">
    <property type="entry name" value="PHAGE SHOCK PROTEIN C"/>
    <property type="match status" value="1"/>
</dbReference>
<protein>
    <submittedName>
        <fullName evidence="8">PspC domain-containing protein</fullName>
    </submittedName>
</protein>
<evidence type="ECO:0000256" key="5">
    <source>
        <dbReference type="ARBA" id="ARBA00023136"/>
    </source>
</evidence>
<dbReference type="RefSeq" id="WP_162448447.1">
    <property type="nucleotide sequence ID" value="NZ_WLZY01000001.1"/>
</dbReference>
<keyword evidence="9" id="KW-1185">Reference proteome</keyword>
<dbReference type="Pfam" id="PF04024">
    <property type="entry name" value="PspC"/>
    <property type="match status" value="1"/>
</dbReference>
<name>A0A7K3LZY2_9ACTN</name>
<evidence type="ECO:0000256" key="2">
    <source>
        <dbReference type="ARBA" id="ARBA00022475"/>
    </source>
</evidence>